<dbReference type="SUPFAM" id="SSF56112">
    <property type="entry name" value="Protein kinase-like (PK-like)"/>
    <property type="match status" value="1"/>
</dbReference>
<dbReference type="EC" id="2.7.11.1" evidence="1"/>
<dbReference type="EMBL" id="MCFJ01000014">
    <property type="protein sequence ID" value="ORY59298.1"/>
    <property type="molecule type" value="Genomic_DNA"/>
</dbReference>
<dbReference type="RefSeq" id="XP_040711992.1">
    <property type="nucleotide sequence ID" value="XM_040864353.1"/>
</dbReference>
<dbReference type="AlphaFoldDB" id="A0A1Y2DJ65"/>
<dbReference type="PROSITE" id="PS00109">
    <property type="entry name" value="PROTEIN_KINASE_TYR"/>
    <property type="match status" value="1"/>
</dbReference>
<dbReference type="InterPro" id="IPR008266">
    <property type="entry name" value="Tyr_kinase_AS"/>
</dbReference>
<gene>
    <name evidence="6" type="ORF">BCR38DRAFT_489030</name>
</gene>
<evidence type="ECO:0000313" key="7">
    <source>
        <dbReference type="Proteomes" id="UP000193689"/>
    </source>
</evidence>
<proteinExistence type="predicted"/>
<name>A0A1Y2DJ65_9PEZI</name>
<evidence type="ECO:0000256" key="1">
    <source>
        <dbReference type="ARBA" id="ARBA00012513"/>
    </source>
</evidence>
<dbReference type="GO" id="GO:0004674">
    <property type="term" value="F:protein serine/threonine kinase activity"/>
    <property type="evidence" value="ECO:0007669"/>
    <property type="project" value="UniProtKB-EC"/>
</dbReference>
<feature type="compositionally biased region" description="Polar residues" evidence="4">
    <location>
        <begin position="375"/>
        <end position="386"/>
    </location>
</feature>
<dbReference type="Proteomes" id="UP000193689">
    <property type="component" value="Unassembled WGS sequence"/>
</dbReference>
<dbReference type="InterPro" id="IPR040976">
    <property type="entry name" value="Pkinase_fungal"/>
</dbReference>
<evidence type="ECO:0000259" key="5">
    <source>
        <dbReference type="Pfam" id="PF17667"/>
    </source>
</evidence>
<dbReference type="Gene3D" id="1.10.510.10">
    <property type="entry name" value="Transferase(Phosphotransferase) domain 1"/>
    <property type="match status" value="1"/>
</dbReference>
<comment type="catalytic activity">
    <reaction evidence="3">
        <text>L-seryl-[protein] + ATP = O-phospho-L-seryl-[protein] + ADP + H(+)</text>
        <dbReference type="Rhea" id="RHEA:17989"/>
        <dbReference type="Rhea" id="RHEA-COMP:9863"/>
        <dbReference type="Rhea" id="RHEA-COMP:11604"/>
        <dbReference type="ChEBI" id="CHEBI:15378"/>
        <dbReference type="ChEBI" id="CHEBI:29999"/>
        <dbReference type="ChEBI" id="CHEBI:30616"/>
        <dbReference type="ChEBI" id="CHEBI:83421"/>
        <dbReference type="ChEBI" id="CHEBI:456216"/>
        <dbReference type="EC" id="2.7.11.1"/>
    </reaction>
</comment>
<evidence type="ECO:0000256" key="4">
    <source>
        <dbReference type="SAM" id="MobiDB-lite"/>
    </source>
</evidence>
<organism evidence="6 7">
    <name type="scientific">Pseudomassariella vexata</name>
    <dbReference type="NCBI Taxonomy" id="1141098"/>
    <lineage>
        <taxon>Eukaryota</taxon>
        <taxon>Fungi</taxon>
        <taxon>Dikarya</taxon>
        <taxon>Ascomycota</taxon>
        <taxon>Pezizomycotina</taxon>
        <taxon>Sordariomycetes</taxon>
        <taxon>Xylariomycetidae</taxon>
        <taxon>Amphisphaeriales</taxon>
        <taxon>Pseudomassariaceae</taxon>
        <taxon>Pseudomassariella</taxon>
    </lineage>
</organism>
<feature type="compositionally biased region" description="Basic and acidic residues" evidence="4">
    <location>
        <begin position="353"/>
        <end position="364"/>
    </location>
</feature>
<dbReference type="PANTHER" id="PTHR38248">
    <property type="entry name" value="FUNK1 6"/>
    <property type="match status" value="1"/>
</dbReference>
<feature type="domain" description="Fungal-type protein kinase" evidence="5">
    <location>
        <begin position="111"/>
        <end position="527"/>
    </location>
</feature>
<evidence type="ECO:0000256" key="2">
    <source>
        <dbReference type="ARBA" id="ARBA00047899"/>
    </source>
</evidence>
<dbReference type="OrthoDB" id="5584477at2759"/>
<dbReference type="PANTHER" id="PTHR38248:SF2">
    <property type="entry name" value="FUNK1 11"/>
    <property type="match status" value="1"/>
</dbReference>
<reference evidence="6 7" key="1">
    <citation type="submission" date="2016-07" db="EMBL/GenBank/DDBJ databases">
        <title>Pervasive Adenine N6-methylation of Active Genes in Fungi.</title>
        <authorList>
            <consortium name="DOE Joint Genome Institute"/>
            <person name="Mondo S.J."/>
            <person name="Dannebaum R.O."/>
            <person name="Kuo R.C."/>
            <person name="Labutti K."/>
            <person name="Haridas S."/>
            <person name="Kuo A."/>
            <person name="Salamov A."/>
            <person name="Ahrendt S.R."/>
            <person name="Lipzen A."/>
            <person name="Sullivan W."/>
            <person name="Andreopoulos W.B."/>
            <person name="Clum A."/>
            <person name="Lindquist E."/>
            <person name="Daum C."/>
            <person name="Ramamoorthy G.K."/>
            <person name="Gryganskyi A."/>
            <person name="Culley D."/>
            <person name="Magnuson J.K."/>
            <person name="James T.Y."/>
            <person name="O'Malley M.A."/>
            <person name="Stajich J.E."/>
            <person name="Spatafora J.W."/>
            <person name="Visel A."/>
            <person name="Grigoriev I.V."/>
        </authorList>
    </citation>
    <scope>NUCLEOTIDE SEQUENCE [LARGE SCALE GENOMIC DNA]</scope>
    <source>
        <strain evidence="6 7">CBS 129021</strain>
    </source>
</reference>
<dbReference type="GeneID" id="63780565"/>
<dbReference type="Pfam" id="PF17667">
    <property type="entry name" value="Pkinase_fungal"/>
    <property type="match status" value="1"/>
</dbReference>
<feature type="region of interest" description="Disordered" evidence="4">
    <location>
        <begin position="337"/>
        <end position="386"/>
    </location>
</feature>
<sequence>MDGALKYELGDICVSVPRFYATFFEGVADLETASKAIFKKCTEGTSPLFFDEWTGWPQDANETDVLSWFSKFTKKLAAFADEYKPNPTSQRRLLVQPNKPIPIPGSTAERKLDVSFVNNPEDREYSTCYWSQILIPGELKKNPMADIASKAWLDIGTYAREVFAAQDARRFVLSFTLCGSLMRIWEFDRLGGIASERFDINTDGLQFVSTILGFLWMNEAQLGFDPTIKMINNQRFIVIERDGRRERIFIDKVITRVRCVAGRATTSWKAHPEGDPQTPLVIKDSWQNTERDEEGELLYDATGNGVINVARHYHHETVQVCDADDDIRSNVRKGIDITSPKNYEPIRSIPLSEEGKRDASESSRNRNSRKRLLSQTGTSLPANKRSFSQSLSKFGSHATSKRVPNRVHRRVVLRDYGKPIYKASSRAALLTALEGCIEGHKSLYKASFIHRDISVNNLMINEDKVNPSWPSFLIDLDLAIKVQRVGASGAKGITGTRVFMAIGILMGERHSFMHDLESFFWVLFWICIHYDGSGKDVGPSEFESWNCEKDRKLASLKKGEIGHEGDFIENARNNFTTYYQPLVHWVNRLRKVVFPNGRRWEKADAILYSRMQDVLREARMDPNVVGA</sequence>
<comment type="catalytic activity">
    <reaction evidence="2">
        <text>L-threonyl-[protein] + ATP = O-phospho-L-threonyl-[protein] + ADP + H(+)</text>
        <dbReference type="Rhea" id="RHEA:46608"/>
        <dbReference type="Rhea" id="RHEA-COMP:11060"/>
        <dbReference type="Rhea" id="RHEA-COMP:11605"/>
        <dbReference type="ChEBI" id="CHEBI:15378"/>
        <dbReference type="ChEBI" id="CHEBI:30013"/>
        <dbReference type="ChEBI" id="CHEBI:30616"/>
        <dbReference type="ChEBI" id="CHEBI:61977"/>
        <dbReference type="ChEBI" id="CHEBI:456216"/>
        <dbReference type="EC" id="2.7.11.1"/>
    </reaction>
</comment>
<dbReference type="STRING" id="1141098.A0A1Y2DJ65"/>
<keyword evidence="7" id="KW-1185">Reference proteome</keyword>
<protein>
    <recommendedName>
        <fullName evidence="1">non-specific serine/threonine protein kinase</fullName>
        <ecNumber evidence="1">2.7.11.1</ecNumber>
    </recommendedName>
</protein>
<evidence type="ECO:0000313" key="6">
    <source>
        <dbReference type="EMBL" id="ORY59298.1"/>
    </source>
</evidence>
<accession>A0A1Y2DJ65</accession>
<evidence type="ECO:0000256" key="3">
    <source>
        <dbReference type="ARBA" id="ARBA00048679"/>
    </source>
</evidence>
<dbReference type="InterPro" id="IPR011009">
    <property type="entry name" value="Kinase-like_dom_sf"/>
</dbReference>
<comment type="caution">
    <text evidence="6">The sequence shown here is derived from an EMBL/GenBank/DDBJ whole genome shotgun (WGS) entry which is preliminary data.</text>
</comment>
<dbReference type="InParanoid" id="A0A1Y2DJ65"/>